<proteinExistence type="predicted"/>
<dbReference type="Proteomes" id="UP000501374">
    <property type="component" value="Chromosome"/>
</dbReference>
<dbReference type="EMBL" id="CP035727">
    <property type="protein sequence ID" value="QQY95993.1"/>
    <property type="molecule type" value="Genomic_DNA"/>
</dbReference>
<sequence length="50" mass="5915">MGTVYVLYKQNRNLRQGFGFSTYDELRSLLTIHLDLLCLLEDFAIEPYIM</sequence>
<protein>
    <submittedName>
        <fullName evidence="1">Uncharacterized protein</fullName>
    </submittedName>
</protein>
<organism evidence="1">
    <name type="scientific">Bacillus thuringiensis serovar andalousiensis</name>
    <dbReference type="NCBI Taxonomy" id="257985"/>
    <lineage>
        <taxon>Bacteria</taxon>
        <taxon>Bacillati</taxon>
        <taxon>Bacillota</taxon>
        <taxon>Bacilli</taxon>
        <taxon>Bacillales</taxon>
        <taxon>Bacillaceae</taxon>
        <taxon>Bacillus</taxon>
        <taxon>Bacillus cereus group</taxon>
    </lineage>
</organism>
<dbReference type="AlphaFoldDB" id="A0A7U1GDU3"/>
<reference evidence="1" key="1">
    <citation type="submission" date="2020-12" db="EMBL/GenBank/DDBJ databases">
        <title>Identification and Characterization of Andalusicin N terminally Dimethylated Class III Lantibiotic from Bacillus thuringiensis sv. andalusiensis.</title>
        <authorList>
            <person name="Grigoreva A."/>
            <person name="Andreeva J."/>
            <person name="Serebryakova M."/>
            <person name="Garcia A.H."/>
            <person name="Slonova D."/>
            <person name="Nair S.K."/>
            <person name="Lippens G."/>
            <person name="Severinov K."/>
            <person name="Dubiley S."/>
        </authorList>
    </citation>
    <scope>NUCLEOTIDE SEQUENCE</scope>
    <source>
        <strain evidence="1">NRRL B-23139</strain>
    </source>
</reference>
<gene>
    <name evidence="1" type="ORF">EVG22_32350</name>
</gene>
<name>A0A7U1GDU3_BACTU</name>
<evidence type="ECO:0000313" key="1">
    <source>
        <dbReference type="EMBL" id="QQY95993.1"/>
    </source>
</evidence>
<accession>A0A7U1GDU3</accession>